<organism evidence="2">
    <name type="scientific">marine sediment metagenome</name>
    <dbReference type="NCBI Taxonomy" id="412755"/>
    <lineage>
        <taxon>unclassified sequences</taxon>
        <taxon>metagenomes</taxon>
        <taxon>ecological metagenomes</taxon>
    </lineage>
</organism>
<comment type="caution">
    <text evidence="2">The sequence shown here is derived from an EMBL/GenBank/DDBJ whole genome shotgun (WGS) entry which is preliminary data.</text>
</comment>
<dbReference type="EMBL" id="BARS01001709">
    <property type="protein sequence ID" value="GAF75352.1"/>
    <property type="molecule type" value="Genomic_DNA"/>
</dbReference>
<feature type="domain" description="FixC-like C-terminal" evidence="1">
    <location>
        <begin position="4"/>
        <end position="60"/>
    </location>
</feature>
<evidence type="ECO:0000259" key="1">
    <source>
        <dbReference type="Pfam" id="PF26311"/>
    </source>
</evidence>
<proteinExistence type="predicted"/>
<dbReference type="InterPro" id="IPR059103">
    <property type="entry name" value="FixC-like_C"/>
</dbReference>
<name>X0SHG2_9ZZZZ</name>
<feature type="non-terminal residue" evidence="2">
    <location>
        <position position="1"/>
    </location>
</feature>
<accession>X0SHG2</accession>
<protein>
    <recommendedName>
        <fullName evidence="1">FixC-like C-terminal domain-containing protein</fullName>
    </recommendedName>
</protein>
<sequence length="62" mass="7132">LSDRVQHLYPDMIANTVERMFRVDNPAPKPGLLRVLNEERRRAGVKLKDLARDTIDGLRTFG</sequence>
<evidence type="ECO:0000313" key="2">
    <source>
        <dbReference type="EMBL" id="GAF75352.1"/>
    </source>
</evidence>
<gene>
    <name evidence="2" type="ORF">S01H1_03196</name>
</gene>
<reference evidence="2" key="1">
    <citation type="journal article" date="2014" name="Front. Microbiol.">
        <title>High frequency of phylogenetically diverse reductive dehalogenase-homologous genes in deep subseafloor sedimentary metagenomes.</title>
        <authorList>
            <person name="Kawai M."/>
            <person name="Futagami T."/>
            <person name="Toyoda A."/>
            <person name="Takaki Y."/>
            <person name="Nishi S."/>
            <person name="Hori S."/>
            <person name="Arai W."/>
            <person name="Tsubouchi T."/>
            <person name="Morono Y."/>
            <person name="Uchiyama I."/>
            <person name="Ito T."/>
            <person name="Fujiyama A."/>
            <person name="Inagaki F."/>
            <person name="Takami H."/>
        </authorList>
    </citation>
    <scope>NUCLEOTIDE SEQUENCE</scope>
    <source>
        <strain evidence="2">Expedition CK06-06</strain>
    </source>
</reference>
<dbReference type="Pfam" id="PF26311">
    <property type="entry name" value="ETF-QO_FixC_C"/>
    <property type="match status" value="1"/>
</dbReference>
<dbReference type="AlphaFoldDB" id="X0SHG2"/>